<evidence type="ECO:0000256" key="1">
    <source>
        <dbReference type="SAM" id="Phobius"/>
    </source>
</evidence>
<dbReference type="InterPro" id="IPR009732">
    <property type="entry name" value="DUF1304"/>
</dbReference>
<reference evidence="3" key="1">
    <citation type="journal article" date="2019" name="Int. J. Syst. Evol. Microbiol.">
        <title>The Global Catalogue of Microorganisms (GCM) 10K type strain sequencing project: providing services to taxonomists for standard genome sequencing and annotation.</title>
        <authorList>
            <consortium name="The Broad Institute Genomics Platform"/>
            <consortium name="The Broad Institute Genome Sequencing Center for Infectious Disease"/>
            <person name="Wu L."/>
            <person name="Ma J."/>
        </authorList>
    </citation>
    <scope>NUCLEOTIDE SEQUENCE [LARGE SCALE GENOMIC DNA]</scope>
    <source>
        <strain evidence="3">CGMCC 1.5362</strain>
    </source>
</reference>
<feature type="transmembrane region" description="Helical" evidence="1">
    <location>
        <begin position="48"/>
        <end position="69"/>
    </location>
</feature>
<dbReference type="EMBL" id="BMLB01000001">
    <property type="protein sequence ID" value="GGK60307.1"/>
    <property type="molecule type" value="Genomic_DNA"/>
</dbReference>
<dbReference type="Proteomes" id="UP000662111">
    <property type="component" value="Unassembled WGS sequence"/>
</dbReference>
<keyword evidence="1" id="KW-0472">Membrane</keyword>
<evidence type="ECO:0000313" key="3">
    <source>
        <dbReference type="Proteomes" id="UP000662111"/>
    </source>
</evidence>
<dbReference type="Pfam" id="PF06993">
    <property type="entry name" value="DUF1304"/>
    <property type="match status" value="1"/>
</dbReference>
<comment type="caution">
    <text evidence="2">The sequence shown here is derived from an EMBL/GenBank/DDBJ whole genome shotgun (WGS) entry which is preliminary data.</text>
</comment>
<gene>
    <name evidence="2" type="ORF">GCM10011509_05800</name>
</gene>
<evidence type="ECO:0000313" key="2">
    <source>
        <dbReference type="EMBL" id="GGK60307.1"/>
    </source>
</evidence>
<keyword evidence="1" id="KW-0812">Transmembrane</keyword>
<keyword evidence="1" id="KW-1133">Transmembrane helix</keyword>
<feature type="transmembrane region" description="Helical" evidence="1">
    <location>
        <begin position="76"/>
        <end position="99"/>
    </location>
</feature>
<proteinExistence type="predicted"/>
<name>A0ABQ2F5F6_9MICO</name>
<organism evidence="2 3">
    <name type="scientific">Ornithinimicrobium pekingense</name>
    <dbReference type="NCBI Taxonomy" id="384677"/>
    <lineage>
        <taxon>Bacteria</taxon>
        <taxon>Bacillati</taxon>
        <taxon>Actinomycetota</taxon>
        <taxon>Actinomycetes</taxon>
        <taxon>Micrococcales</taxon>
        <taxon>Ornithinimicrobiaceae</taxon>
        <taxon>Ornithinimicrobium</taxon>
    </lineage>
</organism>
<sequence length="132" mass="13655">MNAVTQICAALASVILIAVFPAEAFFIGRPSVQRFLGVEPERLEDVHLWSFNIGFRNALAGVGTLIGLVMVNTGDVATGTVVVVVGLVYMLGTALAMGLSDLLGYWRPRGGSVRGTLASSVLPAGALVALAV</sequence>
<accession>A0ABQ2F5F6</accession>
<dbReference type="RefSeq" id="WP_022922926.1">
    <property type="nucleotide sequence ID" value="NZ_BMLB01000001.1"/>
</dbReference>
<protein>
    <submittedName>
        <fullName evidence="2">Membrane protein</fullName>
    </submittedName>
</protein>
<keyword evidence="3" id="KW-1185">Reference proteome</keyword>